<reference evidence="2 3" key="1">
    <citation type="submission" date="2016-05" db="EMBL/GenBank/DDBJ databases">
        <title>Genome sequencing reveals origins of a unique bacterial endosymbiosis in the earliest lineages of terrestrial Fungi.</title>
        <authorList>
            <consortium name="DOE Joint Genome Institute"/>
            <person name="Uehling J."/>
            <person name="Gryganskyi A."/>
            <person name="Hameed K."/>
            <person name="Tschaplinski T."/>
            <person name="Misztal P."/>
            <person name="Wu S."/>
            <person name="Desiro A."/>
            <person name="Vande Pol N."/>
            <person name="Du Z.-Y."/>
            <person name="Zienkiewicz A."/>
            <person name="Zienkiewicz K."/>
            <person name="Morin E."/>
            <person name="Tisserant E."/>
            <person name="Splivallo R."/>
            <person name="Hainaut M."/>
            <person name="Henrissat B."/>
            <person name="Ohm R."/>
            <person name="Kuo A."/>
            <person name="Yan J."/>
            <person name="Lipzen A."/>
            <person name="Nolan M."/>
            <person name="Labutti K."/>
            <person name="Barry K."/>
            <person name="Goldstein A."/>
            <person name="Labbe J."/>
            <person name="Schadt C."/>
            <person name="Tuskan G."/>
            <person name="Grigoriev I."/>
            <person name="Martin F."/>
            <person name="Vilgalys R."/>
            <person name="Bonito G."/>
        </authorList>
    </citation>
    <scope>NUCLEOTIDE SEQUENCE [LARGE SCALE GENOMIC DNA]</scope>
    <source>
        <strain evidence="2 3">AG-77</strain>
    </source>
</reference>
<feature type="region of interest" description="Disordered" evidence="1">
    <location>
        <begin position="212"/>
        <end position="289"/>
    </location>
</feature>
<feature type="region of interest" description="Disordered" evidence="1">
    <location>
        <begin position="28"/>
        <end position="58"/>
    </location>
</feature>
<dbReference type="OrthoDB" id="442460at2759"/>
<protein>
    <submittedName>
        <fullName evidence="2">Uncharacterized protein</fullName>
    </submittedName>
</protein>
<keyword evidence="3" id="KW-1185">Reference proteome</keyword>
<dbReference type="AlphaFoldDB" id="A0A197JI83"/>
<feature type="region of interest" description="Disordered" evidence="1">
    <location>
        <begin position="337"/>
        <end position="368"/>
    </location>
</feature>
<evidence type="ECO:0000313" key="2">
    <source>
        <dbReference type="EMBL" id="OAQ24902.1"/>
    </source>
</evidence>
<accession>A0A197JI83</accession>
<evidence type="ECO:0000256" key="1">
    <source>
        <dbReference type="SAM" id="MobiDB-lite"/>
    </source>
</evidence>
<feature type="compositionally biased region" description="Polar residues" evidence="1">
    <location>
        <begin position="217"/>
        <end position="237"/>
    </location>
</feature>
<dbReference type="EMBL" id="KV442086">
    <property type="protein sequence ID" value="OAQ24902.1"/>
    <property type="molecule type" value="Genomic_DNA"/>
</dbReference>
<feature type="compositionally biased region" description="Low complexity" evidence="1">
    <location>
        <begin position="251"/>
        <end position="261"/>
    </location>
</feature>
<feature type="compositionally biased region" description="Basic and acidic residues" evidence="1">
    <location>
        <begin position="343"/>
        <end position="353"/>
    </location>
</feature>
<evidence type="ECO:0000313" key="3">
    <source>
        <dbReference type="Proteomes" id="UP000078512"/>
    </source>
</evidence>
<proteinExistence type="predicted"/>
<name>A0A197JI83_9FUNG</name>
<feature type="compositionally biased region" description="Low complexity" evidence="1">
    <location>
        <begin position="272"/>
        <end position="289"/>
    </location>
</feature>
<organism evidence="2 3">
    <name type="scientific">Linnemannia elongata AG-77</name>
    <dbReference type="NCBI Taxonomy" id="1314771"/>
    <lineage>
        <taxon>Eukaryota</taxon>
        <taxon>Fungi</taxon>
        <taxon>Fungi incertae sedis</taxon>
        <taxon>Mucoromycota</taxon>
        <taxon>Mortierellomycotina</taxon>
        <taxon>Mortierellomycetes</taxon>
        <taxon>Mortierellales</taxon>
        <taxon>Mortierellaceae</taxon>
        <taxon>Linnemannia</taxon>
    </lineage>
</organism>
<feature type="region of interest" description="Disordered" evidence="1">
    <location>
        <begin position="76"/>
        <end position="172"/>
    </location>
</feature>
<dbReference type="Proteomes" id="UP000078512">
    <property type="component" value="Unassembled WGS sequence"/>
</dbReference>
<sequence>MSTSSVDLDMDDSDDAVALVREPPSRISFPSYSGLLKPSATASAKRPTRGIPISMPTTQRRESNFSFFTSNAALVTGARESSSPKRPVFGAQMISRQPPRQRAQSINEGHSPAHSLGSLESRKKQKQAEVVLLSDEDDMKDPKTVKRKKHSQEVDSRSNGAHTAESKPGSIVSRMKKAAVPVVSDTLPSYMEVDSTPTPQSLYHAAILAASSKSERNSTSIKPELQSTKLGLPSTKSGLLATSPATPPTKPNAAPVKTTPTSTKYTQPPVKPATSSAKPASSATLPSSSTVKPAPFYLACLAFITRVIPQPDKDSQSGHAFALRKVRAAGYWFLSTSPSRKSARWDKDRHQTAKDGGSAWPGSIHHQH</sequence>
<gene>
    <name evidence="2" type="ORF">K457DRAFT_799927</name>
</gene>